<evidence type="ECO:0000313" key="9">
    <source>
        <dbReference type="Proteomes" id="UP000220102"/>
    </source>
</evidence>
<dbReference type="EMBL" id="PDEQ01000006">
    <property type="protein sequence ID" value="PEN12834.1"/>
    <property type="molecule type" value="Genomic_DNA"/>
</dbReference>
<keyword evidence="3 4" id="KW-0274">FAD</keyword>
<organism evidence="8 9">
    <name type="scientific">Longibacter salinarum</name>
    <dbReference type="NCBI Taxonomy" id="1850348"/>
    <lineage>
        <taxon>Bacteria</taxon>
        <taxon>Pseudomonadati</taxon>
        <taxon>Rhodothermota</taxon>
        <taxon>Rhodothermia</taxon>
        <taxon>Rhodothermales</taxon>
        <taxon>Salisaetaceae</taxon>
        <taxon>Longibacter</taxon>
    </lineage>
</organism>
<dbReference type="Gene3D" id="1.20.140.10">
    <property type="entry name" value="Butyryl-CoA Dehydrogenase, subunit A, domain 3"/>
    <property type="match status" value="1"/>
</dbReference>
<evidence type="ECO:0000256" key="4">
    <source>
        <dbReference type="RuleBase" id="RU362125"/>
    </source>
</evidence>
<dbReference type="InterPro" id="IPR009100">
    <property type="entry name" value="AcylCoA_DH/oxidase_NM_dom_sf"/>
</dbReference>
<feature type="domain" description="Adaptive response protein AidB N-terminal" evidence="7">
    <location>
        <begin position="16"/>
        <end position="165"/>
    </location>
</feature>
<evidence type="ECO:0000259" key="6">
    <source>
        <dbReference type="Pfam" id="PF02770"/>
    </source>
</evidence>
<proteinExistence type="inferred from homology"/>
<comment type="caution">
    <text evidence="8">The sequence shown here is derived from an EMBL/GenBank/DDBJ whole genome shotgun (WGS) entry which is preliminary data.</text>
</comment>
<reference evidence="8 9" key="1">
    <citation type="submission" date="2017-10" db="EMBL/GenBank/DDBJ databases">
        <title>Draft genome of Longibacter Salinarum.</title>
        <authorList>
            <person name="Goh K.M."/>
            <person name="Shamsir M.S."/>
            <person name="Lim S.W."/>
        </authorList>
    </citation>
    <scope>NUCLEOTIDE SEQUENCE [LARGE SCALE GENOMIC DNA]</scope>
    <source>
        <strain evidence="8 9">KCTC 52045</strain>
    </source>
</reference>
<sequence length="593" mass="64595">MTPSDADVTQEPPALGNQYDNDRALVSYLARTLSADQLERVEGELRSLGELAGNELYDLFLNDLQNEPVLTRWGAWGDRVDEIEVTDVWTRAERVAAEYGVVAAGYEGTLGDCSRVHQFALAHLFIPSTDMYGCPLAMTDGAASTLLASGNEDLIEKAVPHLTSRDPATFWTSGQWMTELSGGSDVGRSKTTARQDEDGTWRLYGRKWFTSAITANMALALARPEGNPDGGRGLALFYVPIREDDTLANGIAVNRLKDKLGTRKLPTAELDLDGARAYPVGELKNGTRNIAPMLNVTRTWNAVTATSFVRRGLALARDYARKREAFGDTIINHPLHQETLADVQATYEGMLHLSFRVAELLGKAEHGTLTGEQQGLLRLLTPITKLTTGKQVVPAVSELLEAFGGAGYVEDTGLPTLLRDAQVLPIWEGTTNVLSLDTLRAIQSVGGVAPLKEEFQRCARGVQAPRLQEAMAVAVRAFRDAVVWLKEAMGDEDAMQAGARRFALTLGNSLELALTCSHAQWALDNEQDGRSAAAAERLAAQRISHVTDVDHHGAYVLVWDFNCPTLYECHSTSGDGASRADERLTELIDTSDD</sequence>
<feature type="domain" description="Acyl-CoA dehydrogenase/oxidase C-terminal" evidence="5">
    <location>
        <begin position="285"/>
        <end position="438"/>
    </location>
</feature>
<dbReference type="InterPro" id="IPR052904">
    <property type="entry name" value="Acyl-CoA_dehydrogenase-like"/>
</dbReference>
<dbReference type="Pfam" id="PF18158">
    <property type="entry name" value="AidB_N"/>
    <property type="match status" value="1"/>
</dbReference>
<comment type="similarity">
    <text evidence="1 4">Belongs to the acyl-CoA dehydrogenase family.</text>
</comment>
<dbReference type="PANTHER" id="PTHR42707">
    <property type="entry name" value="ACYL-COA DEHYDROGENASE"/>
    <property type="match status" value="1"/>
</dbReference>
<dbReference type="Proteomes" id="UP000220102">
    <property type="component" value="Unassembled WGS sequence"/>
</dbReference>
<evidence type="ECO:0000256" key="2">
    <source>
        <dbReference type="ARBA" id="ARBA00022630"/>
    </source>
</evidence>
<dbReference type="SUPFAM" id="SSF47203">
    <property type="entry name" value="Acyl-CoA dehydrogenase C-terminal domain-like"/>
    <property type="match status" value="1"/>
</dbReference>
<accession>A0A2A8CW71</accession>
<evidence type="ECO:0000259" key="5">
    <source>
        <dbReference type="Pfam" id="PF00441"/>
    </source>
</evidence>
<dbReference type="PANTHER" id="PTHR42707:SF2">
    <property type="entry name" value="ACD11 DEHYDROGENASE"/>
    <property type="match status" value="1"/>
</dbReference>
<dbReference type="OrthoDB" id="1489360at2"/>
<dbReference type="AlphaFoldDB" id="A0A2A8CW71"/>
<dbReference type="InterPro" id="IPR036250">
    <property type="entry name" value="AcylCo_DH-like_C"/>
</dbReference>
<gene>
    <name evidence="8" type="ORF">CRI94_12580</name>
</gene>
<evidence type="ECO:0000256" key="3">
    <source>
        <dbReference type="ARBA" id="ARBA00022827"/>
    </source>
</evidence>
<protein>
    <submittedName>
        <fullName evidence="8">Acyl-CoA dehydrogenase</fullName>
    </submittedName>
</protein>
<dbReference type="GO" id="GO:0003995">
    <property type="term" value="F:acyl-CoA dehydrogenase activity"/>
    <property type="evidence" value="ECO:0007669"/>
    <property type="project" value="TreeGrafter"/>
</dbReference>
<dbReference type="Pfam" id="PF02770">
    <property type="entry name" value="Acyl-CoA_dh_M"/>
    <property type="match status" value="1"/>
</dbReference>
<name>A0A2A8CW71_9BACT</name>
<keyword evidence="2 4" id="KW-0285">Flavoprotein</keyword>
<evidence type="ECO:0000259" key="7">
    <source>
        <dbReference type="Pfam" id="PF18158"/>
    </source>
</evidence>
<dbReference type="RefSeq" id="WP_098076250.1">
    <property type="nucleotide sequence ID" value="NZ_PDEQ01000006.1"/>
</dbReference>
<dbReference type="Gene3D" id="6.10.250.600">
    <property type="match status" value="1"/>
</dbReference>
<dbReference type="Gene3D" id="2.40.110.20">
    <property type="match status" value="1"/>
</dbReference>
<evidence type="ECO:0000256" key="1">
    <source>
        <dbReference type="ARBA" id="ARBA00009347"/>
    </source>
</evidence>
<feature type="domain" description="Acyl-CoA oxidase/dehydrogenase middle" evidence="6">
    <location>
        <begin position="175"/>
        <end position="273"/>
    </location>
</feature>
<dbReference type="InterPro" id="IPR009075">
    <property type="entry name" value="AcylCo_DH/oxidase_C"/>
</dbReference>
<comment type="cofactor">
    <cofactor evidence="4">
        <name>FAD</name>
        <dbReference type="ChEBI" id="CHEBI:57692"/>
    </cofactor>
</comment>
<evidence type="ECO:0000313" key="8">
    <source>
        <dbReference type="EMBL" id="PEN12834.1"/>
    </source>
</evidence>
<dbReference type="InterPro" id="IPR041504">
    <property type="entry name" value="AidB_N"/>
</dbReference>
<dbReference type="SUPFAM" id="SSF56645">
    <property type="entry name" value="Acyl-CoA dehydrogenase NM domain-like"/>
    <property type="match status" value="1"/>
</dbReference>
<dbReference type="Pfam" id="PF00441">
    <property type="entry name" value="Acyl-CoA_dh_1"/>
    <property type="match status" value="1"/>
</dbReference>
<dbReference type="InterPro" id="IPR006091">
    <property type="entry name" value="Acyl-CoA_Oxase/DH_mid-dom"/>
</dbReference>
<keyword evidence="9" id="KW-1185">Reference proteome</keyword>
<keyword evidence="4" id="KW-0560">Oxidoreductase</keyword>